<dbReference type="AlphaFoldDB" id="A0A177AFM3"/>
<dbReference type="RefSeq" id="XP_024325333.1">
    <property type="nucleotide sequence ID" value="XM_024466431.1"/>
</dbReference>
<dbReference type="GeneID" id="36285855"/>
<evidence type="ECO:0000256" key="1">
    <source>
        <dbReference type="SAM" id="MobiDB-lite"/>
    </source>
</evidence>
<accession>A0A177AFM3</accession>
<evidence type="ECO:0000313" key="2">
    <source>
        <dbReference type="EMBL" id="OAF60051.1"/>
    </source>
</evidence>
<sequence>MDTKWSGLRDMLVADMFGAGEGFPGWHELERERERERERTFLTASLGQRWTQHPHHHTTCSASPELDLETIHLLLHSPLTTDLLRCSTVWMDIRTLAPQITPCRPSISQKHVRHLRSHHPAPQSRKSTCDPATISSSFFPPAPHHQVDLGVQGSWRARVPLSSFVLPPKREYHARQTLRTWVM</sequence>
<dbReference type="EMBL" id="KV441392">
    <property type="protein sequence ID" value="OAF60051.1"/>
    <property type="molecule type" value="Genomic_DNA"/>
</dbReference>
<name>A0A177AFM3_9PEZI</name>
<dbReference type="Proteomes" id="UP000077154">
    <property type="component" value="Unassembled WGS sequence"/>
</dbReference>
<reference evidence="2" key="1">
    <citation type="submission" date="2016-03" db="EMBL/GenBank/DDBJ databases">
        <title>Updated assembly of Pseudogymnoascus destructans, the fungus causing white-nose syndrome of bats.</title>
        <authorList>
            <person name="Palmer J.M."/>
            <person name="Drees K.P."/>
            <person name="Foster J.T."/>
            <person name="Lindner D.L."/>
        </authorList>
    </citation>
    <scope>NUCLEOTIDE SEQUENCE [LARGE SCALE GENOMIC DNA]</scope>
    <source>
        <strain evidence="2">20631-21</strain>
    </source>
</reference>
<feature type="region of interest" description="Disordered" evidence="1">
    <location>
        <begin position="115"/>
        <end position="135"/>
    </location>
</feature>
<protein>
    <submittedName>
        <fullName evidence="2">Uncharacterized protein</fullName>
    </submittedName>
</protein>
<gene>
    <name evidence="2" type="ORF">VC83_02776</name>
</gene>
<organism evidence="2">
    <name type="scientific">Pseudogymnoascus destructans</name>
    <dbReference type="NCBI Taxonomy" id="655981"/>
    <lineage>
        <taxon>Eukaryota</taxon>
        <taxon>Fungi</taxon>
        <taxon>Dikarya</taxon>
        <taxon>Ascomycota</taxon>
        <taxon>Pezizomycotina</taxon>
        <taxon>Leotiomycetes</taxon>
        <taxon>Thelebolales</taxon>
        <taxon>Thelebolaceae</taxon>
        <taxon>Pseudogymnoascus</taxon>
    </lineage>
</organism>
<proteinExistence type="predicted"/>